<organism evidence="1 2">
    <name type="scientific">Actinoplanes couchii</name>
    <dbReference type="NCBI Taxonomy" id="403638"/>
    <lineage>
        <taxon>Bacteria</taxon>
        <taxon>Bacillati</taxon>
        <taxon>Actinomycetota</taxon>
        <taxon>Actinomycetes</taxon>
        <taxon>Micromonosporales</taxon>
        <taxon>Micromonosporaceae</taxon>
        <taxon>Actinoplanes</taxon>
    </lineage>
</organism>
<name>A0ABQ3X1P4_9ACTN</name>
<sequence>MKKVTRLSEMPRPEIEAGFRITARLNLSGCPGISLDLACLGLPMIVLYPRTGVRGVSRPAVDRSGWAGDRGEPGYVRIADDVDGVGGSFPVGVPVRVVCGALGEIPRQQDRRCHVEALR</sequence>
<protein>
    <submittedName>
        <fullName evidence="1">Uncharacterized protein</fullName>
    </submittedName>
</protein>
<dbReference type="RefSeq" id="WP_203793238.1">
    <property type="nucleotide sequence ID" value="NZ_BAAAQE010000097.1"/>
</dbReference>
<keyword evidence="2" id="KW-1185">Reference proteome</keyword>
<reference evidence="1 2" key="1">
    <citation type="submission" date="2021-01" db="EMBL/GenBank/DDBJ databases">
        <title>Whole genome shotgun sequence of Actinoplanes couchii NBRC 106145.</title>
        <authorList>
            <person name="Komaki H."/>
            <person name="Tamura T."/>
        </authorList>
    </citation>
    <scope>NUCLEOTIDE SEQUENCE [LARGE SCALE GENOMIC DNA]</scope>
    <source>
        <strain evidence="1 2">NBRC 106145</strain>
    </source>
</reference>
<dbReference type="EMBL" id="BOMG01000018">
    <property type="protein sequence ID" value="GID52432.1"/>
    <property type="molecule type" value="Genomic_DNA"/>
</dbReference>
<evidence type="ECO:0000313" key="1">
    <source>
        <dbReference type="EMBL" id="GID52432.1"/>
    </source>
</evidence>
<dbReference type="Proteomes" id="UP000612282">
    <property type="component" value="Unassembled WGS sequence"/>
</dbReference>
<proteinExistence type="predicted"/>
<comment type="caution">
    <text evidence="1">The sequence shown here is derived from an EMBL/GenBank/DDBJ whole genome shotgun (WGS) entry which is preliminary data.</text>
</comment>
<gene>
    <name evidence="1" type="ORF">Aco03nite_008360</name>
</gene>
<evidence type="ECO:0000313" key="2">
    <source>
        <dbReference type="Proteomes" id="UP000612282"/>
    </source>
</evidence>
<accession>A0ABQ3X1P4</accession>